<evidence type="ECO:0000256" key="6">
    <source>
        <dbReference type="ARBA" id="ARBA00035687"/>
    </source>
</evidence>
<sequence>MKTKIHPNYTLGKVHCACGNEFQVYSTIGDQRIEICNQCHPFYSGQQKLVDTAGRIEKFQKKYSKKTTQ</sequence>
<comment type="similarity">
    <text evidence="1">Belongs to the bacterial ribosomal protein bL31 family. Type A subfamily.</text>
</comment>
<dbReference type="GO" id="GO:0019843">
    <property type="term" value="F:rRNA binding"/>
    <property type="evidence" value="ECO:0007669"/>
    <property type="project" value="UniProtKB-KW"/>
</dbReference>
<keyword evidence="5" id="KW-0687">Ribonucleoprotein</keyword>
<evidence type="ECO:0000256" key="4">
    <source>
        <dbReference type="ARBA" id="ARBA00022980"/>
    </source>
</evidence>
<dbReference type="SUPFAM" id="SSF143800">
    <property type="entry name" value="L28p-like"/>
    <property type="match status" value="1"/>
</dbReference>
<accession>A0A381RN98</accession>
<dbReference type="GO" id="GO:1990904">
    <property type="term" value="C:ribonucleoprotein complex"/>
    <property type="evidence" value="ECO:0007669"/>
    <property type="project" value="UniProtKB-KW"/>
</dbReference>
<dbReference type="NCBIfam" id="TIGR00105">
    <property type="entry name" value="L31"/>
    <property type="match status" value="1"/>
</dbReference>
<dbReference type="InterPro" id="IPR027491">
    <property type="entry name" value="Ribosomal_bL31_A"/>
</dbReference>
<dbReference type="PROSITE" id="PS01143">
    <property type="entry name" value="RIBOSOMAL_L31"/>
    <property type="match status" value="1"/>
</dbReference>
<dbReference type="InterPro" id="IPR002150">
    <property type="entry name" value="Ribosomal_bL31"/>
</dbReference>
<reference evidence="7" key="1">
    <citation type="submission" date="2018-05" db="EMBL/GenBank/DDBJ databases">
        <authorList>
            <person name="Lanie J.A."/>
            <person name="Ng W.-L."/>
            <person name="Kazmierczak K.M."/>
            <person name="Andrzejewski T.M."/>
            <person name="Davidsen T.M."/>
            <person name="Wayne K.J."/>
            <person name="Tettelin H."/>
            <person name="Glass J.I."/>
            <person name="Rusch D."/>
            <person name="Podicherti R."/>
            <person name="Tsui H.-C.T."/>
            <person name="Winkler M.E."/>
        </authorList>
    </citation>
    <scope>NUCLEOTIDE SEQUENCE</scope>
</reference>
<protein>
    <recommendedName>
        <fullName evidence="6">Large ribosomal subunit protein bL31</fullName>
    </recommendedName>
</protein>
<keyword evidence="3" id="KW-0694">RNA-binding</keyword>
<evidence type="ECO:0000256" key="5">
    <source>
        <dbReference type="ARBA" id="ARBA00023274"/>
    </source>
</evidence>
<dbReference type="EMBL" id="UINC01002058">
    <property type="protein sequence ID" value="SUZ92428.1"/>
    <property type="molecule type" value="Genomic_DNA"/>
</dbReference>
<dbReference type="PRINTS" id="PR01249">
    <property type="entry name" value="RIBOSOMALL31"/>
</dbReference>
<dbReference type="GO" id="GO:0006412">
    <property type="term" value="P:translation"/>
    <property type="evidence" value="ECO:0007669"/>
    <property type="project" value="InterPro"/>
</dbReference>
<dbReference type="PANTHER" id="PTHR33280">
    <property type="entry name" value="50S RIBOSOMAL PROTEIN L31, CHLOROPLASTIC"/>
    <property type="match status" value="1"/>
</dbReference>
<dbReference type="AlphaFoldDB" id="A0A381RN98"/>
<dbReference type="InterPro" id="IPR034704">
    <property type="entry name" value="Ribosomal_bL28/bL31-like_sf"/>
</dbReference>
<proteinExistence type="inferred from homology"/>
<evidence type="ECO:0000256" key="1">
    <source>
        <dbReference type="ARBA" id="ARBA00009296"/>
    </source>
</evidence>
<dbReference type="NCBIfam" id="NF000612">
    <property type="entry name" value="PRK00019.1"/>
    <property type="match status" value="1"/>
</dbReference>
<dbReference type="GO" id="GO:0005840">
    <property type="term" value="C:ribosome"/>
    <property type="evidence" value="ECO:0007669"/>
    <property type="project" value="UniProtKB-KW"/>
</dbReference>
<dbReference type="Gene3D" id="4.10.830.30">
    <property type="entry name" value="Ribosomal protein L31"/>
    <property type="match status" value="1"/>
</dbReference>
<gene>
    <name evidence="7" type="ORF">METZ01_LOCUS45282</name>
</gene>
<dbReference type="InterPro" id="IPR042105">
    <property type="entry name" value="Ribosomal_bL31_sf"/>
</dbReference>
<dbReference type="PANTHER" id="PTHR33280:SF1">
    <property type="entry name" value="LARGE RIBOSOMAL SUBUNIT PROTEIN BL31C"/>
    <property type="match status" value="1"/>
</dbReference>
<organism evidence="7">
    <name type="scientific">marine metagenome</name>
    <dbReference type="NCBI Taxonomy" id="408172"/>
    <lineage>
        <taxon>unclassified sequences</taxon>
        <taxon>metagenomes</taxon>
        <taxon>ecological metagenomes</taxon>
    </lineage>
</organism>
<name>A0A381RN98_9ZZZZ</name>
<dbReference type="HAMAP" id="MF_00501">
    <property type="entry name" value="Ribosomal_bL31_1"/>
    <property type="match status" value="1"/>
</dbReference>
<evidence type="ECO:0000256" key="2">
    <source>
        <dbReference type="ARBA" id="ARBA00022730"/>
    </source>
</evidence>
<keyword evidence="4" id="KW-0689">Ribosomal protein</keyword>
<dbReference type="Pfam" id="PF01197">
    <property type="entry name" value="Ribosomal_L31"/>
    <property type="match status" value="1"/>
</dbReference>
<keyword evidence="2" id="KW-0699">rRNA-binding</keyword>
<evidence type="ECO:0000256" key="3">
    <source>
        <dbReference type="ARBA" id="ARBA00022884"/>
    </source>
</evidence>
<evidence type="ECO:0000313" key="7">
    <source>
        <dbReference type="EMBL" id="SUZ92428.1"/>
    </source>
</evidence>
<dbReference type="GO" id="GO:0003735">
    <property type="term" value="F:structural constituent of ribosome"/>
    <property type="evidence" value="ECO:0007669"/>
    <property type="project" value="InterPro"/>
</dbReference>